<reference evidence="8 9" key="1">
    <citation type="journal article" date="2013" name="Genome Announc.">
        <title>Draft Genome Sequence of the Lignocellulose Decomposer Thermobifida fusca Strain TM51.</title>
        <authorList>
            <person name="Toth A."/>
            <person name="Barna T."/>
            <person name="Nagy I."/>
            <person name="Horvath B."/>
            <person name="Nagy I."/>
            <person name="Tancsics A."/>
            <person name="Kriszt B."/>
            <person name="Baka E."/>
            <person name="Fekete C."/>
            <person name="Kukolya J."/>
        </authorList>
    </citation>
    <scope>NUCLEOTIDE SEQUENCE [LARGE SCALE GENOMIC DNA]</scope>
    <source>
        <strain evidence="8 9">TM51</strain>
    </source>
</reference>
<keyword evidence="3" id="KW-0378">Hydrolase</keyword>
<evidence type="ECO:0000256" key="4">
    <source>
        <dbReference type="SAM" id="MobiDB-lite"/>
    </source>
</evidence>
<feature type="domain" description="AB hydrolase-1" evidence="6">
    <location>
        <begin position="86"/>
        <end position="268"/>
    </location>
</feature>
<gene>
    <name evidence="8" type="ORF">TM51_04113</name>
</gene>
<dbReference type="InterPro" id="IPR013595">
    <property type="entry name" value="Pept_S33_TAP-like_C"/>
</dbReference>
<evidence type="ECO:0000313" key="9">
    <source>
        <dbReference type="Proteomes" id="UP000014184"/>
    </source>
</evidence>
<comment type="similarity">
    <text evidence="1">Belongs to the peptidase S33 family.</text>
</comment>
<dbReference type="Gene3D" id="3.40.50.1820">
    <property type="entry name" value="alpha/beta hydrolase"/>
    <property type="match status" value="1"/>
</dbReference>
<proteinExistence type="inferred from homology"/>
<evidence type="ECO:0000256" key="3">
    <source>
        <dbReference type="ARBA" id="ARBA00022801"/>
    </source>
</evidence>
<dbReference type="InterPro" id="IPR000073">
    <property type="entry name" value="AB_hydrolase_1"/>
</dbReference>
<dbReference type="Pfam" id="PF08386">
    <property type="entry name" value="Abhydrolase_4"/>
    <property type="match status" value="1"/>
</dbReference>
<dbReference type="Proteomes" id="UP000014184">
    <property type="component" value="Unassembled WGS sequence"/>
</dbReference>
<feature type="region of interest" description="Disordered" evidence="4">
    <location>
        <begin position="484"/>
        <end position="521"/>
    </location>
</feature>
<feature type="signal peptide" evidence="5">
    <location>
        <begin position="1"/>
        <end position="18"/>
    </location>
</feature>
<evidence type="ECO:0000256" key="5">
    <source>
        <dbReference type="SAM" id="SignalP"/>
    </source>
</evidence>
<dbReference type="PANTHER" id="PTHR43248">
    <property type="entry name" value="2-SUCCINYL-6-HYDROXY-2,4-CYCLOHEXADIENE-1-CARBOXYLATE SYNTHASE"/>
    <property type="match status" value="1"/>
</dbReference>
<dbReference type="SUPFAM" id="SSF53474">
    <property type="entry name" value="alpha/beta-Hydrolases"/>
    <property type="match status" value="1"/>
</dbReference>
<keyword evidence="9" id="KW-1185">Reference proteome</keyword>
<evidence type="ECO:0000259" key="6">
    <source>
        <dbReference type="Pfam" id="PF00561"/>
    </source>
</evidence>
<dbReference type="PANTHER" id="PTHR43248:SF29">
    <property type="entry name" value="TRIPEPTIDYL AMINOPEPTIDASE"/>
    <property type="match status" value="1"/>
</dbReference>
<dbReference type="GO" id="GO:0016787">
    <property type="term" value="F:hydrolase activity"/>
    <property type="evidence" value="ECO:0007669"/>
    <property type="project" value="UniProtKB-KW"/>
</dbReference>
<feature type="domain" description="Peptidase S33 tripeptidyl aminopeptidase-like C-terminal" evidence="7">
    <location>
        <begin position="386"/>
        <end position="482"/>
    </location>
</feature>
<dbReference type="AlphaFoldDB" id="A0A9P2WRF7"/>
<dbReference type="EMBL" id="AOSG01000019">
    <property type="protein sequence ID" value="EOR72150.1"/>
    <property type="molecule type" value="Genomic_DNA"/>
</dbReference>
<protein>
    <submittedName>
        <fullName evidence="8">Peptidase</fullName>
    </submittedName>
</protein>
<dbReference type="InterPro" id="IPR051601">
    <property type="entry name" value="Serine_prot/Carboxylest_S33"/>
</dbReference>
<dbReference type="RefSeq" id="WP_016188322.1">
    <property type="nucleotide sequence ID" value="NZ_AOSG01000019.1"/>
</dbReference>
<comment type="caution">
    <text evidence="8">The sequence shown here is derived from an EMBL/GenBank/DDBJ whole genome shotgun (WGS) entry which is preliminary data.</text>
</comment>
<feature type="chain" id="PRO_5040394717" evidence="5">
    <location>
        <begin position="19"/>
        <end position="521"/>
    </location>
</feature>
<evidence type="ECO:0000256" key="2">
    <source>
        <dbReference type="ARBA" id="ARBA00022729"/>
    </source>
</evidence>
<keyword evidence="2 5" id="KW-0732">Signal</keyword>
<evidence type="ECO:0000256" key="1">
    <source>
        <dbReference type="ARBA" id="ARBA00010088"/>
    </source>
</evidence>
<dbReference type="Pfam" id="PF00561">
    <property type="entry name" value="Abhydrolase_1"/>
    <property type="match status" value="1"/>
</dbReference>
<feature type="compositionally biased region" description="Basic and acidic residues" evidence="4">
    <location>
        <begin position="506"/>
        <end position="521"/>
    </location>
</feature>
<evidence type="ECO:0000313" key="8">
    <source>
        <dbReference type="EMBL" id="EOR72150.1"/>
    </source>
</evidence>
<organism evidence="8 9">
    <name type="scientific">Thermobifida fusca TM51</name>
    <dbReference type="NCBI Taxonomy" id="1169414"/>
    <lineage>
        <taxon>Bacteria</taxon>
        <taxon>Bacillati</taxon>
        <taxon>Actinomycetota</taxon>
        <taxon>Actinomycetes</taxon>
        <taxon>Streptosporangiales</taxon>
        <taxon>Nocardiopsidaceae</taxon>
        <taxon>Thermobifida</taxon>
    </lineage>
</organism>
<name>A0A9P2WRF7_THEFU</name>
<accession>A0A9P2WRF7</accession>
<evidence type="ECO:0000259" key="7">
    <source>
        <dbReference type="Pfam" id="PF08386"/>
    </source>
</evidence>
<sequence length="521" mass="55983">MRYVVAKLVGAVVAGVLAASGTAVPAAADDILDWSECADLEPPDDEILLECAELSVPLDHGRGPSAGETVVLALSRVPASGQRRGVLVVNPGGPGSPGRAWAGIVAMRLPDDLRAAYDVVGFDPRGTGASRPAVVCDPAYFAPVRPDTVPADEQAEQELVDRAAAYARACAEHSGPLLHHMTTVDHATDLDALRRALGVAQIDYLGYSYGTYLGAVYATRYPERVRRLVLDSIVHPGRPWYEGNVAQSRSLDATARHFFAWAARHHDTYGLGTTGDQVADRYFALRDELARQPLAGLLGPTELETLVLYVAYTSAAWPPIAQALSAQVVHDDSTLLLDLHERLGEDAASDPEYGAYLATECTDAPWPADWGRWREDAVKTHRDAPFIAWNNVWYNAPCRFWSAPARPWFDVDGTAVDSALLLHATADGPTPVDGAYAMRARFPHGRLVIEDGGVDHGISLSGNPCIDDTLTAYLRDGTLPAAQGGADGADLTCAARPLPEPSPVQKDSEDARTVLRYAQER</sequence>
<dbReference type="InterPro" id="IPR029058">
    <property type="entry name" value="AB_hydrolase_fold"/>
</dbReference>